<organism evidence="3">
    <name type="scientific">Herbaspirillum huttiense subsp. nephrolepidis</name>
    <dbReference type="NCBI Taxonomy" id="3075126"/>
    <lineage>
        <taxon>Bacteria</taxon>
        <taxon>Pseudomonadati</taxon>
        <taxon>Pseudomonadota</taxon>
        <taxon>Betaproteobacteria</taxon>
        <taxon>Burkholderiales</taxon>
        <taxon>Oxalobacteraceae</taxon>
        <taxon>Herbaspirillum</taxon>
    </lineage>
</organism>
<dbReference type="EMBL" id="JAVRAA010000011">
    <property type="protein sequence ID" value="MDT0339046.1"/>
    <property type="molecule type" value="Genomic_DNA"/>
</dbReference>
<proteinExistence type="predicted"/>
<evidence type="ECO:0000259" key="2">
    <source>
        <dbReference type="Pfam" id="PF10671"/>
    </source>
</evidence>
<dbReference type="InterPro" id="IPR018927">
    <property type="entry name" value="Pilus_synth_Q_C"/>
</dbReference>
<dbReference type="Pfam" id="PF10671">
    <property type="entry name" value="TcpQ"/>
    <property type="match status" value="1"/>
</dbReference>
<dbReference type="RefSeq" id="WP_310838636.1">
    <property type="nucleotide sequence ID" value="NZ_JAVLSM010000017.1"/>
</dbReference>
<comment type="caution">
    <text evidence="3">The sequence shown here is derived from an EMBL/GenBank/DDBJ whole genome shotgun (WGS) entry which is preliminary data.</text>
</comment>
<sequence>MSRVISIFSFTLGCTLLAGSMQPAHAETSTEHLFPVTGRFDLLAGDGGFSDDCDTATGLAAGDNGVIMLAKLDGQKTRATGKGKNGGATAPAADVEQLPAALPQSPTAPDAQETWEIIVSDKTLNAALARWASKAGWQLVWELPVDYAVETRTTVHGSFEEAVGAVTRGMESAEIPMKAMFYQGNKVLRITAKGAE</sequence>
<feature type="domain" description="Toxin co-regulated pilus biosynthesis protein Q C-terminal" evidence="2">
    <location>
        <begin position="114"/>
        <end position="192"/>
    </location>
</feature>
<dbReference type="Gene3D" id="3.55.50.70">
    <property type="match status" value="1"/>
</dbReference>
<gene>
    <name evidence="3" type="ORF">RJN63_19585</name>
</gene>
<dbReference type="AlphaFoldDB" id="A0AAE4GCB5"/>
<protein>
    <submittedName>
        <fullName evidence="3">Toxin co-regulated pilus biosynthesis Q family protein</fullName>
    </submittedName>
</protein>
<keyword evidence="1" id="KW-0732">Signal</keyword>
<evidence type="ECO:0000256" key="1">
    <source>
        <dbReference type="SAM" id="SignalP"/>
    </source>
</evidence>
<evidence type="ECO:0000313" key="3">
    <source>
        <dbReference type="EMBL" id="MDT0339046.1"/>
    </source>
</evidence>
<feature type="chain" id="PRO_5041992428" evidence="1">
    <location>
        <begin position="27"/>
        <end position="196"/>
    </location>
</feature>
<accession>A0AAE4GCB5</accession>
<name>A0AAE4GCB5_9BURK</name>
<feature type="signal peptide" evidence="1">
    <location>
        <begin position="1"/>
        <end position="26"/>
    </location>
</feature>
<reference evidence="3" key="1">
    <citation type="submission" date="2023-02" db="EMBL/GenBank/DDBJ databases">
        <title>Description of Herbaspirillum huttiense subsp. nephrolepsisexaltata and Herbaspirillum huttiense subsp. lycopersicon.</title>
        <authorList>
            <person name="Poudel M."/>
            <person name="Sharma A."/>
            <person name="Goss E."/>
            <person name="Tapia J.H."/>
            <person name="Harmon C.M."/>
            <person name="Jones J.B."/>
        </authorList>
    </citation>
    <scope>NUCLEOTIDE SEQUENCE</scope>
    <source>
        <strain evidence="3">NC40101</strain>
    </source>
</reference>